<dbReference type="AlphaFoldDB" id="A0AAD3RL06"/>
<dbReference type="EMBL" id="BRZM01002178">
    <property type="protein sequence ID" value="GLD74354.1"/>
    <property type="molecule type" value="Genomic_DNA"/>
</dbReference>
<sequence>MSPLLQLDVQLTDLYVIGLQEVEPPCEVHLGLISRGLLSHVLMDTISTKRFVKATSVGGWWLAAAGFRQNNFPPPIRNIQTTHTAPHLRLLQEIIRSNCWP</sequence>
<comment type="caution">
    <text evidence="1">The sequence shown here is derived from an EMBL/GenBank/DDBJ whole genome shotgun (WGS) entry which is preliminary data.</text>
</comment>
<gene>
    <name evidence="1" type="ORF">AKAME5_002568300</name>
</gene>
<name>A0AAD3RL06_LATJO</name>
<reference evidence="1" key="1">
    <citation type="submission" date="2022-08" db="EMBL/GenBank/DDBJ databases">
        <title>Genome sequencing of akame (Lates japonicus).</title>
        <authorList>
            <person name="Hashiguchi Y."/>
            <person name="Takahashi H."/>
        </authorList>
    </citation>
    <scope>NUCLEOTIDE SEQUENCE</scope>
    <source>
        <strain evidence="1">Kochi</strain>
    </source>
</reference>
<evidence type="ECO:0000313" key="2">
    <source>
        <dbReference type="Proteomes" id="UP001279410"/>
    </source>
</evidence>
<accession>A0AAD3RL06</accession>
<dbReference type="Proteomes" id="UP001279410">
    <property type="component" value="Unassembled WGS sequence"/>
</dbReference>
<proteinExistence type="predicted"/>
<keyword evidence="2" id="KW-1185">Reference proteome</keyword>
<protein>
    <submittedName>
        <fullName evidence="1">Inositol polyphosphate 5-phosphatase K isoform X1</fullName>
    </submittedName>
</protein>
<organism evidence="1 2">
    <name type="scientific">Lates japonicus</name>
    <name type="common">Japanese lates</name>
    <dbReference type="NCBI Taxonomy" id="270547"/>
    <lineage>
        <taxon>Eukaryota</taxon>
        <taxon>Metazoa</taxon>
        <taxon>Chordata</taxon>
        <taxon>Craniata</taxon>
        <taxon>Vertebrata</taxon>
        <taxon>Euteleostomi</taxon>
        <taxon>Actinopterygii</taxon>
        <taxon>Neopterygii</taxon>
        <taxon>Teleostei</taxon>
        <taxon>Neoteleostei</taxon>
        <taxon>Acanthomorphata</taxon>
        <taxon>Carangaria</taxon>
        <taxon>Carangaria incertae sedis</taxon>
        <taxon>Centropomidae</taxon>
        <taxon>Lates</taxon>
    </lineage>
</organism>
<evidence type="ECO:0000313" key="1">
    <source>
        <dbReference type="EMBL" id="GLD74354.1"/>
    </source>
</evidence>